<dbReference type="RefSeq" id="WP_044395967.1">
    <property type="nucleotide sequence ID" value="NZ_JXIQ01000176.1"/>
</dbReference>
<dbReference type="InterPro" id="IPR007712">
    <property type="entry name" value="RelE/ParE_toxin"/>
</dbReference>
<dbReference type="PATRIC" id="fig|285983.3.peg.2847"/>
<proteinExistence type="predicted"/>
<dbReference type="OrthoDB" id="362857at2"/>
<evidence type="ECO:0000313" key="3">
    <source>
        <dbReference type="Proteomes" id="UP000032512"/>
    </source>
</evidence>
<dbReference type="Proteomes" id="UP000032512">
    <property type="component" value="Unassembled WGS sequence"/>
</dbReference>
<evidence type="ECO:0000256" key="1">
    <source>
        <dbReference type="ARBA" id="ARBA00022649"/>
    </source>
</evidence>
<dbReference type="InterPro" id="IPR035093">
    <property type="entry name" value="RelE/ParE_toxin_dom_sf"/>
</dbReference>
<dbReference type="Pfam" id="PF05016">
    <property type="entry name" value="ParE_toxin"/>
    <property type="match status" value="1"/>
</dbReference>
<evidence type="ECO:0000313" key="2">
    <source>
        <dbReference type="EMBL" id="KIY20849.1"/>
    </source>
</evidence>
<dbReference type="EMBL" id="JXIQ01000176">
    <property type="protein sequence ID" value="KIY20849.1"/>
    <property type="molecule type" value="Genomic_DNA"/>
</dbReference>
<protein>
    <submittedName>
        <fullName evidence="2">Toxin RelE</fullName>
    </submittedName>
</protein>
<dbReference type="SUPFAM" id="SSF143011">
    <property type="entry name" value="RelE-like"/>
    <property type="match status" value="1"/>
</dbReference>
<keyword evidence="3" id="KW-1185">Reference proteome</keyword>
<organism evidence="2 3">
    <name type="scientific">Mesobacillus subterraneus</name>
    <dbReference type="NCBI Taxonomy" id="285983"/>
    <lineage>
        <taxon>Bacteria</taxon>
        <taxon>Bacillati</taxon>
        <taxon>Bacillota</taxon>
        <taxon>Bacilli</taxon>
        <taxon>Bacillales</taxon>
        <taxon>Bacillaceae</taxon>
        <taxon>Mesobacillus</taxon>
    </lineage>
</organism>
<dbReference type="AlphaFoldDB" id="A0A0D6Z552"/>
<reference evidence="2 3" key="1">
    <citation type="submission" date="2015-01" db="EMBL/GenBank/DDBJ databases">
        <title>Draft genome sequences of the supercritical CO2 tolerant bacteria Bacillus subterraneus MITOT1 and Bacillus cereus MIT0214.</title>
        <authorList>
            <person name="Peet K.C."/>
            <person name="Thompson J.R."/>
        </authorList>
    </citation>
    <scope>NUCLEOTIDE SEQUENCE [LARGE SCALE GENOMIC DNA]</scope>
    <source>
        <strain evidence="2 3">MITOT1</strain>
    </source>
</reference>
<dbReference type="Gene3D" id="3.30.2310.20">
    <property type="entry name" value="RelE-like"/>
    <property type="match status" value="1"/>
</dbReference>
<sequence length="102" mass="11649">MENKYSVKLLPRAHRDLDGIYTYIAETMIEPGIAAKLVDTLEEAIFSLESIPHRGALRKIGAYANKGYRQLFIGNFTVVYRVAEPKKRVVLVVTIRYSKSQF</sequence>
<comment type="caution">
    <text evidence="2">The sequence shown here is derived from an EMBL/GenBank/DDBJ whole genome shotgun (WGS) entry which is preliminary data.</text>
</comment>
<name>A0A0D6Z552_9BACI</name>
<accession>A0A0D6Z552</accession>
<keyword evidence="1" id="KW-1277">Toxin-antitoxin system</keyword>
<gene>
    <name evidence="2" type="ORF">UB32_16970</name>
</gene>